<proteinExistence type="predicted"/>
<feature type="repeat" description="RCC1" evidence="4">
    <location>
        <begin position="502"/>
        <end position="560"/>
    </location>
</feature>
<keyword evidence="1" id="KW-0344">Guanine-nucleotide releasing factor</keyword>
<evidence type="ECO:0000256" key="3">
    <source>
        <dbReference type="ARBA" id="ARBA00023242"/>
    </source>
</evidence>
<dbReference type="PANTHER" id="PTHR45982:SF1">
    <property type="entry name" value="REGULATOR OF CHROMOSOME CONDENSATION"/>
    <property type="match status" value="1"/>
</dbReference>
<dbReference type="SUPFAM" id="SSF50985">
    <property type="entry name" value="RCC1/BLIP-II"/>
    <property type="match status" value="1"/>
</dbReference>
<organism evidence="7 8">
    <name type="scientific">Neonectria punicea</name>
    <dbReference type="NCBI Taxonomy" id="979145"/>
    <lineage>
        <taxon>Eukaryota</taxon>
        <taxon>Fungi</taxon>
        <taxon>Dikarya</taxon>
        <taxon>Ascomycota</taxon>
        <taxon>Pezizomycotina</taxon>
        <taxon>Sordariomycetes</taxon>
        <taxon>Hypocreomycetidae</taxon>
        <taxon>Hypocreales</taxon>
        <taxon>Nectriaceae</taxon>
        <taxon>Neonectria</taxon>
    </lineage>
</organism>
<evidence type="ECO:0000256" key="1">
    <source>
        <dbReference type="ARBA" id="ARBA00022658"/>
    </source>
</evidence>
<dbReference type="PROSITE" id="PS50012">
    <property type="entry name" value="RCC1_3"/>
    <property type="match status" value="7"/>
</dbReference>
<feature type="repeat" description="RCC1" evidence="4">
    <location>
        <begin position="637"/>
        <end position="694"/>
    </location>
</feature>
<dbReference type="EMBL" id="JAZAVJ010000232">
    <property type="protein sequence ID" value="KAK7403728.1"/>
    <property type="molecule type" value="Genomic_DNA"/>
</dbReference>
<feature type="repeat" description="RCC1" evidence="4">
    <location>
        <begin position="695"/>
        <end position="748"/>
    </location>
</feature>
<feature type="compositionally biased region" description="Basic and acidic residues" evidence="5">
    <location>
        <begin position="462"/>
        <end position="471"/>
    </location>
</feature>
<dbReference type="Pfam" id="PF25390">
    <property type="entry name" value="WD40_RLD"/>
    <property type="match status" value="1"/>
</dbReference>
<dbReference type="InterPro" id="IPR021858">
    <property type="entry name" value="Fun_TF"/>
</dbReference>
<dbReference type="Gene3D" id="2.130.10.30">
    <property type="entry name" value="Regulator of chromosome condensation 1/beta-lactamase-inhibitor protein II"/>
    <property type="match status" value="1"/>
</dbReference>
<dbReference type="InterPro" id="IPR051553">
    <property type="entry name" value="Ran_GTPase-activating"/>
</dbReference>
<accession>A0ABR1GPV5</accession>
<comment type="caution">
    <text evidence="7">The sequence shown here is derived from an EMBL/GenBank/DDBJ whole genome shotgun (WGS) entry which is preliminary data.</text>
</comment>
<dbReference type="PROSITE" id="PS00626">
    <property type="entry name" value="RCC1_2"/>
    <property type="match status" value="5"/>
</dbReference>
<dbReference type="PROSITE" id="PS00625">
    <property type="entry name" value="RCC1_1"/>
    <property type="match status" value="1"/>
</dbReference>
<evidence type="ECO:0000259" key="6">
    <source>
        <dbReference type="Pfam" id="PF25390"/>
    </source>
</evidence>
<feature type="repeat" description="RCC1" evidence="4">
    <location>
        <begin position="874"/>
        <end position="927"/>
    </location>
</feature>
<feature type="domain" description="RCC1-like" evidence="6">
    <location>
        <begin position="504"/>
        <end position="922"/>
    </location>
</feature>
<evidence type="ECO:0000256" key="4">
    <source>
        <dbReference type="PROSITE-ProRule" id="PRU00235"/>
    </source>
</evidence>
<keyword evidence="3" id="KW-0539">Nucleus</keyword>
<gene>
    <name evidence="7" type="ORF">QQX98_010500</name>
</gene>
<dbReference type="InterPro" id="IPR000408">
    <property type="entry name" value="Reg_chr_condens"/>
</dbReference>
<feature type="region of interest" description="Disordered" evidence="5">
    <location>
        <begin position="435"/>
        <end position="488"/>
    </location>
</feature>
<dbReference type="InterPro" id="IPR009091">
    <property type="entry name" value="RCC1/BLIP-II"/>
</dbReference>
<dbReference type="PRINTS" id="PR00633">
    <property type="entry name" value="RCCNDNSATION"/>
</dbReference>
<reference evidence="7 8" key="1">
    <citation type="journal article" date="2025" name="Microbiol. Resour. Announc.">
        <title>Draft genome sequences for Neonectria magnoliae and Neonectria punicea, canker pathogens of Liriodendron tulipifera and Acer saccharum in West Virginia.</title>
        <authorList>
            <person name="Petronek H.M."/>
            <person name="Kasson M.T."/>
            <person name="Metheny A.M."/>
            <person name="Stauder C.M."/>
            <person name="Lovett B."/>
            <person name="Lynch S.C."/>
            <person name="Garnas J.R."/>
            <person name="Kasson L.R."/>
            <person name="Stajich J.E."/>
        </authorList>
    </citation>
    <scope>NUCLEOTIDE SEQUENCE [LARGE SCALE GENOMIC DNA]</scope>
    <source>
        <strain evidence="7 8">NRRL 64653</strain>
    </source>
</reference>
<name>A0ABR1GPV5_9HYPO</name>
<dbReference type="PANTHER" id="PTHR45982">
    <property type="entry name" value="REGULATOR OF CHROMOSOME CONDENSATION"/>
    <property type="match status" value="1"/>
</dbReference>
<sequence>MSCAYSTSQQHKTSLLAHLDSQSRSPEGEDTVTLGPFGVFRLNDTPLLPDEERDVEDIEIADTHHRDSPFSANMIFDDFLMNCTLDAADTVSMLDDSQLLLGLPADQLVGSSPPPDAFSLTYPPAMPIMYNVQVKDLDFATIRLLLDRYQHTLVPYFSPARIRSKSPWEALHIPKVHETLGEVMVRGDAGNSKVSLLFAVLSASAFHLGILGPSPDEVTSSWRMIGESYRDRAKARLKMSLQILSSGQREEDYKDVLMALLSMVTICVVSGDMEEGYAYLRDIEHLIALYGVDKIRKSADARMLHSTFLYLRTLQASVGIFGGQAEARSINGHLNSPQDLESNLMLADQKINLWSSLLRPDGHIEVSNFATEEPPCPTCGINTPIFEQIYSMPESLFRLISRVTTLAQRKEQLRSNQSLPAVTGDDDLLSVEARTSKPASRFPIDDLPNGTASVPSSKRKRAPEAGKEPLLKRTKIAPQSTRTSSDAARSALPLNKVPTQVLSIFPFGNGENCELGLGPNTTEALTPRVNPYLGPSNSSSKPCVVQVACGGMHTVVLTSDNKIVTWGVNDNWALGRDTEWDGVYQDAEEDASDEEEAELNPHESIPAAIPADSFPPGTRFVQVAAGDSCSFALTDDGLVYGWGTFRNASGDNEFGYDSHGQLIEKQKTPTCIVGLAKIVQITCGANHALALDAKGAVWGWGAHEQNQLGRRLLRRHQEHLKPRLIEVCRKRAKYIASGEYHSFAIDHKDNVWGWGLNSFGEAGYAKNAGGDSAILPYPMKIPGLCGKSVTVIAGGAHHSAAVTVDGKCLVWGRMDGGQLGISFSTEQLENEDVIRYDERNKPRICLRPTIIPNIGDAVHVACGTDHTIFVNKEGTAYATGFGTSGQLGLGSYRDVEVARPVKRTHLKDSALTWAGAGGQFSILAGPAKSG</sequence>
<dbReference type="Proteomes" id="UP001498476">
    <property type="component" value="Unassembled WGS sequence"/>
</dbReference>
<evidence type="ECO:0000256" key="2">
    <source>
        <dbReference type="ARBA" id="ARBA00022737"/>
    </source>
</evidence>
<dbReference type="InterPro" id="IPR058923">
    <property type="entry name" value="RCC1-like_dom"/>
</dbReference>
<feature type="repeat" description="RCC1" evidence="4">
    <location>
        <begin position="806"/>
        <end position="873"/>
    </location>
</feature>
<evidence type="ECO:0000313" key="8">
    <source>
        <dbReference type="Proteomes" id="UP001498476"/>
    </source>
</evidence>
<feature type="repeat" description="RCC1" evidence="4">
    <location>
        <begin position="749"/>
        <end position="805"/>
    </location>
</feature>
<keyword evidence="2" id="KW-0677">Repeat</keyword>
<feature type="repeat" description="RCC1" evidence="4">
    <location>
        <begin position="561"/>
        <end position="636"/>
    </location>
</feature>
<evidence type="ECO:0000256" key="5">
    <source>
        <dbReference type="SAM" id="MobiDB-lite"/>
    </source>
</evidence>
<evidence type="ECO:0000313" key="7">
    <source>
        <dbReference type="EMBL" id="KAK7403728.1"/>
    </source>
</evidence>
<keyword evidence="8" id="KW-1185">Reference proteome</keyword>
<dbReference type="Pfam" id="PF11951">
    <property type="entry name" value="Fungal_trans_2"/>
    <property type="match status" value="1"/>
</dbReference>
<protein>
    <recommendedName>
        <fullName evidence="6">RCC1-like domain-containing protein</fullName>
    </recommendedName>
</protein>